<dbReference type="CDD" id="cd01400">
    <property type="entry name" value="6PGL"/>
    <property type="match status" value="1"/>
</dbReference>
<evidence type="ECO:0000313" key="9">
    <source>
        <dbReference type="Proteomes" id="UP001150569"/>
    </source>
</evidence>
<feature type="domain" description="Glucosamine/galactosamine-6-phosphate isomerase" evidence="7">
    <location>
        <begin position="12"/>
        <end position="235"/>
    </location>
</feature>
<accession>A0A9W7ZM91</accession>
<dbReference type="OrthoDB" id="432544at2759"/>
<dbReference type="Gene3D" id="3.40.50.1360">
    <property type="match status" value="1"/>
</dbReference>
<comment type="pathway">
    <text evidence="2 6">Carbohydrate degradation; pentose phosphate pathway; D-ribulose 5-phosphate from D-glucose 6-phosphate (oxidative stage): step 2/3.</text>
</comment>
<dbReference type="GO" id="GO:0005975">
    <property type="term" value="P:carbohydrate metabolic process"/>
    <property type="evidence" value="ECO:0007669"/>
    <property type="project" value="UniProtKB-UniRule"/>
</dbReference>
<dbReference type="GO" id="GO:0006098">
    <property type="term" value="P:pentose-phosphate shunt"/>
    <property type="evidence" value="ECO:0007669"/>
    <property type="project" value="InterPro"/>
</dbReference>
<evidence type="ECO:0000256" key="1">
    <source>
        <dbReference type="ARBA" id="ARBA00000832"/>
    </source>
</evidence>
<keyword evidence="9" id="KW-1185">Reference proteome</keyword>
<evidence type="ECO:0000256" key="2">
    <source>
        <dbReference type="ARBA" id="ARBA00004961"/>
    </source>
</evidence>
<dbReference type="InterPro" id="IPR005900">
    <property type="entry name" value="6-phosphogluconolactonase_DevB"/>
</dbReference>
<organism evidence="8 9">
    <name type="scientific">Tieghemiomyces parasiticus</name>
    <dbReference type="NCBI Taxonomy" id="78921"/>
    <lineage>
        <taxon>Eukaryota</taxon>
        <taxon>Fungi</taxon>
        <taxon>Fungi incertae sedis</taxon>
        <taxon>Zoopagomycota</taxon>
        <taxon>Kickxellomycotina</taxon>
        <taxon>Dimargaritomycetes</taxon>
        <taxon>Dimargaritales</taxon>
        <taxon>Dimargaritaceae</taxon>
        <taxon>Tieghemiomyces</taxon>
    </lineage>
</organism>
<dbReference type="InterPro" id="IPR037171">
    <property type="entry name" value="NagB/RpiA_transferase-like"/>
</dbReference>
<protein>
    <recommendedName>
        <fullName evidence="4 6">6-phosphogluconolactonase</fullName>
        <shortName evidence="6">6PGL</shortName>
        <ecNumber evidence="4 6">3.1.1.31</ecNumber>
    </recommendedName>
</protein>
<dbReference type="EMBL" id="JANBPT010000908">
    <property type="protein sequence ID" value="KAJ1911651.1"/>
    <property type="molecule type" value="Genomic_DNA"/>
</dbReference>
<dbReference type="InterPro" id="IPR039104">
    <property type="entry name" value="6PGL"/>
</dbReference>
<evidence type="ECO:0000313" key="8">
    <source>
        <dbReference type="EMBL" id="KAJ1911651.1"/>
    </source>
</evidence>
<comment type="caution">
    <text evidence="8">The sequence shown here is derived from an EMBL/GenBank/DDBJ whole genome shotgun (WGS) entry which is preliminary data.</text>
</comment>
<evidence type="ECO:0000259" key="7">
    <source>
        <dbReference type="Pfam" id="PF01182"/>
    </source>
</evidence>
<evidence type="ECO:0000256" key="3">
    <source>
        <dbReference type="ARBA" id="ARBA00010662"/>
    </source>
</evidence>
<dbReference type="GO" id="GO:0017057">
    <property type="term" value="F:6-phosphogluconolactonase activity"/>
    <property type="evidence" value="ECO:0007669"/>
    <property type="project" value="UniProtKB-UniRule"/>
</dbReference>
<dbReference type="InterPro" id="IPR006148">
    <property type="entry name" value="Glc/Gal-6P_isomerase"/>
</dbReference>
<keyword evidence="5 6" id="KW-0378">Hydrolase</keyword>
<dbReference type="Pfam" id="PF01182">
    <property type="entry name" value="Glucosamine_iso"/>
    <property type="match status" value="1"/>
</dbReference>
<comment type="catalytic activity">
    <reaction evidence="1 6">
        <text>6-phospho-D-glucono-1,5-lactone + H2O = 6-phospho-D-gluconate + H(+)</text>
        <dbReference type="Rhea" id="RHEA:12556"/>
        <dbReference type="ChEBI" id="CHEBI:15377"/>
        <dbReference type="ChEBI" id="CHEBI:15378"/>
        <dbReference type="ChEBI" id="CHEBI:57955"/>
        <dbReference type="ChEBI" id="CHEBI:58759"/>
        <dbReference type="EC" id="3.1.1.31"/>
    </reaction>
</comment>
<comment type="similarity">
    <text evidence="3 6">Belongs to the glucosamine/galactosamine-6-phosphate isomerase family. 6-phosphogluconolactonase subfamily.</text>
</comment>
<evidence type="ECO:0000256" key="5">
    <source>
        <dbReference type="ARBA" id="ARBA00022801"/>
    </source>
</evidence>
<proteinExistence type="inferred from homology"/>
<reference evidence="8" key="1">
    <citation type="submission" date="2022-07" db="EMBL/GenBank/DDBJ databases">
        <title>Phylogenomic reconstructions and comparative analyses of Kickxellomycotina fungi.</title>
        <authorList>
            <person name="Reynolds N.K."/>
            <person name="Stajich J.E."/>
            <person name="Barry K."/>
            <person name="Grigoriev I.V."/>
            <person name="Crous P."/>
            <person name="Smith M.E."/>
        </authorList>
    </citation>
    <scope>NUCLEOTIDE SEQUENCE</scope>
    <source>
        <strain evidence="8">RSA 861</strain>
    </source>
</reference>
<dbReference type="SUPFAM" id="SSF100950">
    <property type="entry name" value="NagB/RpiA/CoA transferase-like"/>
    <property type="match status" value="1"/>
</dbReference>
<sequence>MPRTVYAFPTVNDVSANLRDFVLRAQDEALAKHDRFTIALSGGSLPATLARGLLEHQTAFQWSKWHVFYADERCVPLDDAESNHRLAHEAFLAHVPIPAEQVYTINPDLVGQPEAAAEDYQHQLMQAFAPTGDDVRFPVFDLILLGMGPDGHTCSLFPGHPLVNERALWVSSLTDSPKPPPSRITLTFPVLNHAHAVAFVTTGANKQDMLVRVLDQSEEGLPAGMVNPTAGHVYWFLDEPAAAKLQDSLIDRPATL</sequence>
<dbReference type="NCBIfam" id="TIGR01198">
    <property type="entry name" value="pgl"/>
    <property type="match status" value="1"/>
</dbReference>
<dbReference type="PANTHER" id="PTHR11054">
    <property type="entry name" value="6-PHOSPHOGLUCONOLACTONASE"/>
    <property type="match status" value="1"/>
</dbReference>
<evidence type="ECO:0000256" key="6">
    <source>
        <dbReference type="RuleBase" id="RU365095"/>
    </source>
</evidence>
<dbReference type="Proteomes" id="UP001150569">
    <property type="component" value="Unassembled WGS sequence"/>
</dbReference>
<dbReference type="PANTHER" id="PTHR11054:SF0">
    <property type="entry name" value="6-PHOSPHOGLUCONOLACTONASE"/>
    <property type="match status" value="1"/>
</dbReference>
<dbReference type="AlphaFoldDB" id="A0A9W7ZM91"/>
<name>A0A9W7ZM91_9FUNG</name>
<dbReference type="EC" id="3.1.1.31" evidence="4 6"/>
<evidence type="ECO:0000256" key="4">
    <source>
        <dbReference type="ARBA" id="ARBA00013198"/>
    </source>
</evidence>
<dbReference type="FunFam" id="3.40.50.1360:FF:000005">
    <property type="entry name" value="6-phosphogluconolactonase"/>
    <property type="match status" value="1"/>
</dbReference>
<gene>
    <name evidence="8" type="primary">SOL1_2</name>
    <name evidence="8" type="ORF">IWQ60_010037</name>
</gene>
<comment type="function">
    <text evidence="6">Hydrolysis of 6-phosphogluconolactone to 6-phosphogluconate.</text>
</comment>